<sequence length="1194" mass="131092">MGLTFGNTPPVMAPTRAKEAVLGFSPISIAAPVLSSDDLIFDMTATAVSAGKIHEHHKKGLPLDEGWALGPDGKTTTDPTAALQAKCLMPLGGTSGYKGYGLALVVETLSAILAGASFGPKVRSWISQDDTPAGLGQSYVVIDPGFFAPGFGERMETLLDNLRNLEPVSKLDGNTTYRTGRRGENGSINGQSQELGARDLTVTQPIAPGAEERMAILLDNLRNLEPGSKLDNRTRRRGENGSIAGKSQELGAQELISSVPFHQVYKFIHEVKSHDNDSVLKQQISPFADNLVWHKCQVRSSESGNSRTAEDVTLGRDWDHVVLGSPVLDTDYDKNGMDPDRPVMVPGDKEMARSKKVAKDGGIIYDVVQIRAMVSVLLYPDSGLREEARSWVNSVEGEWDTFVQENFGNRDKVEQIISFREKARHHLHHKTGREGREIGTRETKVVVHDSNRDRIGKRITIRYRRDTISIVTHQGAENKETQGPKIPTNNRGKMMEEPKINSTHTTADDDAHVLVDLANDYKTITGDEDLTEGSVKDYDTVVDSDGYIDPDLDMVTNYCHNGFVANTRGTTLSALETVLYVRGVTMTVMTFKVTSVTTMTLARSHAAAGGTGSLSQMLARYRRPQLPRYAAAFSTRGRPTGARLLNRRCTGSALYFSSAALPARRRVGPTLPAGGYPCVAFSFRLSTGALLPTKRRYSVDMAASSGVVPLSEVKRFIADCMEKVGTSHQYATDLADLLAEADYRGHYSHGLNRLGEFQWRGAFYLPHMEIYAMVRPSVPPETYMEDVTSGACQPNVQPTVLKETLSTAWVDGNDGLGVVVGNFCMELAMAKARQTGVGWIVAKGHELHEHFPTNVPHGGEIAKVLPMSQAKQRHTDSHDSRNLSKLALFWYSLRFASLLAREYFRKFQNQGSWSLELSLIQAALGTNPLTLAAPAQNGDSFVLDMATTAVAVGKIEVQRRKNESIPENWALGPDGRVTTDVDVAFNTGCLLPLGGTEQSSGYKGYGLGLLVETFCGILGGEELLGTVACMSIKIRALFMLNKTRLYVTYTLRYGLHNLEKPWNKETYEQPHFLSPATPFTLPRSDWLTGSLYGPNIRRWMQTSSGDKVNLGQCFIAIDPECFAPGFQGRMSDLLGYLRGMEPSDPEKPVQVPGDPERKHMKSVDEQGGVSYHQNQLKASAELAEKLQIRPMATK</sequence>
<dbReference type="InterPro" id="IPR003767">
    <property type="entry name" value="Malate/L-lactate_DH-like"/>
</dbReference>
<dbReference type="Gene3D" id="3.30.1370.60">
    <property type="entry name" value="Hypothetical oxidoreductase yiak, domain 2"/>
    <property type="match status" value="4"/>
</dbReference>
<dbReference type="PANTHER" id="PTHR11091:SF0">
    <property type="entry name" value="MALATE DEHYDROGENASE"/>
    <property type="match status" value="1"/>
</dbReference>
<evidence type="ECO:0000256" key="3">
    <source>
        <dbReference type="SAM" id="MobiDB-lite"/>
    </source>
</evidence>
<evidence type="ECO:0000256" key="2">
    <source>
        <dbReference type="ARBA" id="ARBA00023002"/>
    </source>
</evidence>
<dbReference type="SUPFAM" id="SSF89733">
    <property type="entry name" value="L-sulfolactate dehydrogenase-like"/>
    <property type="match status" value="4"/>
</dbReference>
<evidence type="ECO:0000256" key="1">
    <source>
        <dbReference type="ARBA" id="ARBA00006056"/>
    </source>
</evidence>
<keyword evidence="2" id="KW-0560">Oxidoreductase</keyword>
<dbReference type="InterPro" id="IPR043143">
    <property type="entry name" value="Mal/L-sulf/L-lact_DH-like_NADP"/>
</dbReference>
<dbReference type="InterPro" id="IPR043144">
    <property type="entry name" value="Mal/L-sulf/L-lact_DH-like_ah"/>
</dbReference>
<dbReference type="GO" id="GO:0016491">
    <property type="term" value="F:oxidoreductase activity"/>
    <property type="evidence" value="ECO:0007669"/>
    <property type="project" value="UniProtKB-KW"/>
</dbReference>
<dbReference type="Gene3D" id="1.10.1530.10">
    <property type="match status" value="1"/>
</dbReference>
<feature type="compositionally biased region" description="Basic and acidic residues" evidence="3">
    <location>
        <begin position="1154"/>
        <end position="1164"/>
    </location>
</feature>
<protein>
    <recommendedName>
        <fullName evidence="5">Malate dehydrogenase</fullName>
    </recommendedName>
</protein>
<organism evidence="4">
    <name type="scientific">Timema douglasi</name>
    <name type="common">Walking stick</name>
    <dbReference type="NCBI Taxonomy" id="61478"/>
    <lineage>
        <taxon>Eukaryota</taxon>
        <taxon>Metazoa</taxon>
        <taxon>Ecdysozoa</taxon>
        <taxon>Arthropoda</taxon>
        <taxon>Hexapoda</taxon>
        <taxon>Insecta</taxon>
        <taxon>Pterygota</taxon>
        <taxon>Neoptera</taxon>
        <taxon>Polyneoptera</taxon>
        <taxon>Phasmatodea</taxon>
        <taxon>Timematodea</taxon>
        <taxon>Timematoidea</taxon>
        <taxon>Timematidae</taxon>
        <taxon>Timema</taxon>
    </lineage>
</organism>
<gene>
    <name evidence="4" type="ORF">TDIB3V08_LOCUS3965</name>
</gene>
<evidence type="ECO:0008006" key="5">
    <source>
        <dbReference type="Google" id="ProtNLM"/>
    </source>
</evidence>
<comment type="similarity">
    <text evidence="1">Belongs to the LDH2/MDH2 oxidoreductase family.</text>
</comment>
<dbReference type="PANTHER" id="PTHR11091">
    <property type="entry name" value="OXIDOREDUCTASE-RELATED"/>
    <property type="match status" value="1"/>
</dbReference>
<accession>A0A7R8Z8M9</accession>
<dbReference type="InterPro" id="IPR036111">
    <property type="entry name" value="Mal/L-sulfo/L-lacto_DH-like_sf"/>
</dbReference>
<feature type="region of interest" description="Disordered" evidence="3">
    <location>
        <begin position="1141"/>
        <end position="1176"/>
    </location>
</feature>
<name>A0A7R8Z8M9_TIMDO</name>
<evidence type="ECO:0000313" key="4">
    <source>
        <dbReference type="EMBL" id="CAD7197663.1"/>
    </source>
</evidence>
<dbReference type="Pfam" id="PF02615">
    <property type="entry name" value="Ldh_2"/>
    <property type="match status" value="4"/>
</dbReference>
<proteinExistence type="inferred from homology"/>
<dbReference type="AlphaFoldDB" id="A0A7R8Z8M9"/>
<reference evidence="4" key="1">
    <citation type="submission" date="2020-11" db="EMBL/GenBank/DDBJ databases">
        <authorList>
            <person name="Tran Van P."/>
        </authorList>
    </citation>
    <scope>NUCLEOTIDE SEQUENCE</scope>
</reference>
<dbReference type="EMBL" id="OA565767">
    <property type="protein sequence ID" value="CAD7197663.1"/>
    <property type="molecule type" value="Genomic_DNA"/>
</dbReference>